<evidence type="ECO:0000256" key="4">
    <source>
        <dbReference type="ARBA" id="ARBA00022519"/>
    </source>
</evidence>
<dbReference type="EMBL" id="FXXP01000001">
    <property type="protein sequence ID" value="SMX27717.1"/>
    <property type="molecule type" value="Genomic_DNA"/>
</dbReference>
<feature type="transmembrane region" description="Helical" evidence="9">
    <location>
        <begin position="139"/>
        <end position="161"/>
    </location>
</feature>
<dbReference type="GO" id="GO:0005886">
    <property type="term" value="C:plasma membrane"/>
    <property type="evidence" value="ECO:0007669"/>
    <property type="project" value="UniProtKB-SubCell"/>
</dbReference>
<feature type="transmembrane region" description="Helical" evidence="9">
    <location>
        <begin position="12"/>
        <end position="38"/>
    </location>
</feature>
<feature type="transmembrane region" description="Helical" evidence="9">
    <location>
        <begin position="50"/>
        <end position="68"/>
    </location>
</feature>
<comment type="subcellular location">
    <subcellularLocation>
        <location evidence="1 9">Cell inner membrane</location>
        <topology evidence="1 9">Multi-pass membrane protein</topology>
    </subcellularLocation>
</comment>
<gene>
    <name evidence="11" type="ORF">TRP8649_01827</name>
</gene>
<dbReference type="PANTHER" id="PTHR35011">
    <property type="entry name" value="2,3-DIKETO-L-GULONATE TRAP TRANSPORTER SMALL PERMEASE PROTEIN YIAM"/>
    <property type="match status" value="1"/>
</dbReference>
<dbReference type="Proteomes" id="UP000225972">
    <property type="component" value="Unassembled WGS sequence"/>
</dbReference>
<evidence type="ECO:0000256" key="8">
    <source>
        <dbReference type="ARBA" id="ARBA00038436"/>
    </source>
</evidence>
<keyword evidence="12" id="KW-1185">Reference proteome</keyword>
<evidence type="ECO:0000256" key="3">
    <source>
        <dbReference type="ARBA" id="ARBA00022475"/>
    </source>
</evidence>
<feature type="domain" description="Tripartite ATP-independent periplasmic transporters DctQ component" evidence="10">
    <location>
        <begin position="27"/>
        <end position="153"/>
    </location>
</feature>
<dbReference type="GO" id="GO:0022857">
    <property type="term" value="F:transmembrane transporter activity"/>
    <property type="evidence" value="ECO:0007669"/>
    <property type="project" value="UniProtKB-UniRule"/>
</dbReference>
<proteinExistence type="inferred from homology"/>
<dbReference type="Pfam" id="PF04290">
    <property type="entry name" value="DctQ"/>
    <property type="match status" value="1"/>
</dbReference>
<dbReference type="RefSeq" id="WP_099244090.1">
    <property type="nucleotide sequence ID" value="NZ_FXXP01000001.1"/>
</dbReference>
<evidence type="ECO:0000313" key="11">
    <source>
        <dbReference type="EMBL" id="SMX27717.1"/>
    </source>
</evidence>
<feature type="transmembrane region" description="Helical" evidence="9">
    <location>
        <begin position="88"/>
        <end position="107"/>
    </location>
</feature>
<keyword evidence="5 9" id="KW-0812">Transmembrane</keyword>
<name>A0A238JC31_9RHOB</name>
<accession>A0A238JC31</accession>
<keyword evidence="2 9" id="KW-0813">Transport</keyword>
<evidence type="ECO:0000256" key="7">
    <source>
        <dbReference type="ARBA" id="ARBA00023136"/>
    </source>
</evidence>
<dbReference type="InterPro" id="IPR055348">
    <property type="entry name" value="DctQ"/>
</dbReference>
<dbReference type="PANTHER" id="PTHR35011:SF10">
    <property type="entry name" value="TRAP TRANSPORTER SMALL PERMEASE PROTEIN"/>
    <property type="match status" value="1"/>
</dbReference>
<comment type="similarity">
    <text evidence="8 9">Belongs to the TRAP transporter small permease family.</text>
</comment>
<evidence type="ECO:0000256" key="1">
    <source>
        <dbReference type="ARBA" id="ARBA00004429"/>
    </source>
</evidence>
<dbReference type="InterPro" id="IPR007387">
    <property type="entry name" value="TRAP_DctQ"/>
</dbReference>
<comment type="function">
    <text evidence="9">Part of the tripartite ATP-independent periplasmic (TRAP) transport system.</text>
</comment>
<organism evidence="11 12">
    <name type="scientific">Pelagimonas phthalicica</name>
    <dbReference type="NCBI Taxonomy" id="1037362"/>
    <lineage>
        <taxon>Bacteria</taxon>
        <taxon>Pseudomonadati</taxon>
        <taxon>Pseudomonadota</taxon>
        <taxon>Alphaproteobacteria</taxon>
        <taxon>Rhodobacterales</taxon>
        <taxon>Roseobacteraceae</taxon>
        <taxon>Pelagimonas</taxon>
    </lineage>
</organism>
<sequence>MELALINKLRKLNRIVALIVGIGLLGMATFVVADIALRQIHASFGGTEELAGYAMALVSSWGMAYALLELGHIRIDLLRARTQGMLRALFDVFSMIVMTGVIATIAVKCWPVVARAVENGSRANTPLATPLAWVQIPWFAGWIWFATMASLVTLAAISLMLRGQASKTETFIGAFAEQDSLK</sequence>
<protein>
    <recommendedName>
        <fullName evidence="9">TRAP transporter small permease protein</fullName>
    </recommendedName>
</protein>
<keyword evidence="6 9" id="KW-1133">Transmembrane helix</keyword>
<comment type="subunit">
    <text evidence="9">The complex comprises the extracytoplasmic solute receptor protein and the two transmembrane proteins.</text>
</comment>
<evidence type="ECO:0000313" key="12">
    <source>
        <dbReference type="Proteomes" id="UP000225972"/>
    </source>
</evidence>
<evidence type="ECO:0000256" key="6">
    <source>
        <dbReference type="ARBA" id="ARBA00022989"/>
    </source>
</evidence>
<keyword evidence="3" id="KW-1003">Cell membrane</keyword>
<evidence type="ECO:0000256" key="2">
    <source>
        <dbReference type="ARBA" id="ARBA00022448"/>
    </source>
</evidence>
<evidence type="ECO:0000259" key="10">
    <source>
        <dbReference type="Pfam" id="PF04290"/>
    </source>
</evidence>
<reference evidence="12" key="1">
    <citation type="submission" date="2017-05" db="EMBL/GenBank/DDBJ databases">
        <authorList>
            <person name="Rodrigo-Torres L."/>
            <person name="Arahal R. D."/>
            <person name="Lucena T."/>
        </authorList>
    </citation>
    <scope>NUCLEOTIDE SEQUENCE [LARGE SCALE GENOMIC DNA]</scope>
    <source>
        <strain evidence="12">CECT 8649</strain>
    </source>
</reference>
<dbReference type="AlphaFoldDB" id="A0A238JC31"/>
<dbReference type="GO" id="GO:0015740">
    <property type="term" value="P:C4-dicarboxylate transport"/>
    <property type="evidence" value="ECO:0007669"/>
    <property type="project" value="TreeGrafter"/>
</dbReference>
<keyword evidence="7 9" id="KW-0472">Membrane</keyword>
<keyword evidence="4 9" id="KW-0997">Cell inner membrane</keyword>
<evidence type="ECO:0000256" key="5">
    <source>
        <dbReference type="ARBA" id="ARBA00022692"/>
    </source>
</evidence>
<dbReference type="OrthoDB" id="6160477at2"/>
<evidence type="ECO:0000256" key="9">
    <source>
        <dbReference type="RuleBase" id="RU369079"/>
    </source>
</evidence>